<feature type="compositionally biased region" description="Polar residues" evidence="1">
    <location>
        <begin position="82"/>
        <end position="98"/>
    </location>
</feature>
<gene>
    <name evidence="2" type="ORF">CEP54_008879</name>
</gene>
<dbReference type="Proteomes" id="UP000288168">
    <property type="component" value="Unassembled WGS sequence"/>
</dbReference>
<name>A0A428PTX0_9HYPO</name>
<feature type="region of interest" description="Disordered" evidence="1">
    <location>
        <begin position="61"/>
        <end position="106"/>
    </location>
</feature>
<organism evidence="2 3">
    <name type="scientific">Fusarium duplospermum</name>
    <dbReference type="NCBI Taxonomy" id="1325734"/>
    <lineage>
        <taxon>Eukaryota</taxon>
        <taxon>Fungi</taxon>
        <taxon>Dikarya</taxon>
        <taxon>Ascomycota</taxon>
        <taxon>Pezizomycotina</taxon>
        <taxon>Sordariomycetes</taxon>
        <taxon>Hypocreomycetidae</taxon>
        <taxon>Hypocreales</taxon>
        <taxon>Nectriaceae</taxon>
        <taxon>Fusarium</taxon>
        <taxon>Fusarium solani species complex</taxon>
    </lineage>
</organism>
<sequence>MANEETHTIQDFTATLSSAQGSRSGQNVTSLATSQTASFDMSTMTQNLNDFSAKSISSSLYVEKSHGKTENGKAVENEPAHTHSSSLEVSSTDFSAIGSQFGEDHN</sequence>
<feature type="region of interest" description="Disordered" evidence="1">
    <location>
        <begin position="1"/>
        <end position="32"/>
    </location>
</feature>
<dbReference type="EMBL" id="NKCI01000092">
    <property type="protein sequence ID" value="RSL56393.1"/>
    <property type="molecule type" value="Genomic_DNA"/>
</dbReference>
<feature type="compositionally biased region" description="Polar residues" evidence="1">
    <location>
        <begin position="9"/>
        <end position="32"/>
    </location>
</feature>
<evidence type="ECO:0000313" key="3">
    <source>
        <dbReference type="Proteomes" id="UP000288168"/>
    </source>
</evidence>
<comment type="caution">
    <text evidence="2">The sequence shown here is derived from an EMBL/GenBank/DDBJ whole genome shotgun (WGS) entry which is preliminary data.</text>
</comment>
<reference evidence="2 3" key="1">
    <citation type="submission" date="2017-06" db="EMBL/GenBank/DDBJ databases">
        <title>Comparative genomic analysis of Ambrosia Fusariam Clade fungi.</title>
        <authorList>
            <person name="Stajich J.E."/>
            <person name="Carrillo J."/>
            <person name="Kijimoto T."/>
            <person name="Eskalen A."/>
            <person name="O'Donnell K."/>
            <person name="Kasson M."/>
        </authorList>
    </citation>
    <scope>NUCLEOTIDE SEQUENCE [LARGE SCALE GENOMIC DNA]</scope>
    <source>
        <strain evidence="2 3">NRRL62584</strain>
    </source>
</reference>
<protein>
    <submittedName>
        <fullName evidence="2">Uncharacterized protein</fullName>
    </submittedName>
</protein>
<evidence type="ECO:0000313" key="2">
    <source>
        <dbReference type="EMBL" id="RSL56393.1"/>
    </source>
</evidence>
<keyword evidence="3" id="KW-1185">Reference proteome</keyword>
<evidence type="ECO:0000256" key="1">
    <source>
        <dbReference type="SAM" id="MobiDB-lite"/>
    </source>
</evidence>
<proteinExistence type="predicted"/>
<accession>A0A428PTX0</accession>
<feature type="compositionally biased region" description="Basic and acidic residues" evidence="1">
    <location>
        <begin position="63"/>
        <end position="81"/>
    </location>
</feature>
<dbReference type="AlphaFoldDB" id="A0A428PTX0"/>